<name>A0A161Y4E3_DAUCS</name>
<dbReference type="PANTHER" id="PTHR31801">
    <property type="entry name" value="ALTERED INHERITANCE OF MITOCHONDRIA PROTEIN 24, MITOCHONDRIAL"/>
    <property type="match status" value="1"/>
</dbReference>
<dbReference type="EMBL" id="CP093344">
    <property type="protein sequence ID" value="WOG86305.1"/>
    <property type="molecule type" value="Genomic_DNA"/>
</dbReference>
<gene>
    <name evidence="1" type="ORF">DCAR_0205507</name>
</gene>
<accession>A0A161Y4E3</accession>
<proteinExistence type="predicted"/>
<evidence type="ECO:0000313" key="2">
    <source>
        <dbReference type="Proteomes" id="UP000077755"/>
    </source>
</evidence>
<dbReference type="Proteomes" id="UP000077755">
    <property type="component" value="Chromosome 2"/>
</dbReference>
<dbReference type="Gramene" id="KZN04147">
    <property type="protein sequence ID" value="KZN04147"/>
    <property type="gene ID" value="DCAR_004984"/>
</dbReference>
<keyword evidence="2" id="KW-1185">Reference proteome</keyword>
<organism evidence="1 2">
    <name type="scientific">Daucus carota subsp. sativus</name>
    <name type="common">Carrot</name>
    <dbReference type="NCBI Taxonomy" id="79200"/>
    <lineage>
        <taxon>Eukaryota</taxon>
        <taxon>Viridiplantae</taxon>
        <taxon>Streptophyta</taxon>
        <taxon>Embryophyta</taxon>
        <taxon>Tracheophyta</taxon>
        <taxon>Spermatophyta</taxon>
        <taxon>Magnoliopsida</taxon>
        <taxon>eudicotyledons</taxon>
        <taxon>Gunneridae</taxon>
        <taxon>Pentapetalae</taxon>
        <taxon>asterids</taxon>
        <taxon>campanulids</taxon>
        <taxon>Apiales</taxon>
        <taxon>Apiaceae</taxon>
        <taxon>Apioideae</taxon>
        <taxon>Scandiceae</taxon>
        <taxon>Daucinae</taxon>
        <taxon>Daucus</taxon>
        <taxon>Daucus sect. Daucus</taxon>
    </lineage>
</organism>
<reference evidence="1" key="1">
    <citation type="journal article" date="2016" name="Nat. Genet.">
        <title>A high-quality carrot genome assembly provides new insights into carotenoid accumulation and asterid genome evolution.</title>
        <authorList>
            <person name="Iorizzo M."/>
            <person name="Ellison S."/>
            <person name="Senalik D."/>
            <person name="Zeng P."/>
            <person name="Satapoomin P."/>
            <person name="Huang J."/>
            <person name="Bowman M."/>
            <person name="Iovene M."/>
            <person name="Sanseverino W."/>
            <person name="Cavagnaro P."/>
            <person name="Yildiz M."/>
            <person name="Macko-Podgorni A."/>
            <person name="Moranska E."/>
            <person name="Grzebelus E."/>
            <person name="Grzebelus D."/>
            <person name="Ashrafi H."/>
            <person name="Zheng Z."/>
            <person name="Cheng S."/>
            <person name="Spooner D."/>
            <person name="Van Deynze A."/>
            <person name="Simon P."/>
        </authorList>
    </citation>
    <scope>NUCLEOTIDE SEQUENCE</scope>
    <source>
        <tissue evidence="1">Leaf</tissue>
    </source>
</reference>
<protein>
    <submittedName>
        <fullName evidence="1">Uncharacterized protein</fullName>
    </submittedName>
</protein>
<sequence length="114" mass="12986">MDSAKSVQHGYVSEYRSRQYFDNSGEFVLSILTSSSELINLIKNVDTVFHSKPSGSSKPIHNNLYRFVPSIREQLQDWEDGLCENDADGSFLHENWNKDLQLFSDGDDGGQRLL</sequence>
<dbReference type="AlphaFoldDB" id="A0A161Y4E3"/>
<dbReference type="PANTHER" id="PTHR31801:SF1">
    <property type="entry name" value="SPHINGOMYELIN PHOSPHODIESTERASE"/>
    <property type="match status" value="1"/>
</dbReference>
<dbReference type="OMA" id="YRSRQYF"/>
<reference evidence="1" key="2">
    <citation type="submission" date="2022-03" db="EMBL/GenBank/DDBJ databases">
        <title>Draft title - Genomic analysis of global carrot germplasm unveils the trajectory of domestication and the origin of high carotenoid orange carrot.</title>
        <authorList>
            <person name="Iorizzo M."/>
            <person name="Ellison S."/>
            <person name="Senalik D."/>
            <person name="Macko-Podgorni A."/>
            <person name="Grzebelus D."/>
            <person name="Bostan H."/>
            <person name="Rolling W."/>
            <person name="Curaba J."/>
            <person name="Simon P."/>
        </authorList>
    </citation>
    <scope>NUCLEOTIDE SEQUENCE</scope>
    <source>
        <tissue evidence="1">Leaf</tissue>
    </source>
</reference>
<evidence type="ECO:0000313" key="1">
    <source>
        <dbReference type="EMBL" id="WOG86305.1"/>
    </source>
</evidence>